<dbReference type="AlphaFoldDB" id="A0A8S9HD64"/>
<dbReference type="EMBL" id="QGKW02001940">
    <property type="protein sequence ID" value="KAF2555869.1"/>
    <property type="molecule type" value="Genomic_DNA"/>
</dbReference>
<gene>
    <name evidence="1" type="ORF">F2Q68_00016980</name>
</gene>
<protein>
    <submittedName>
        <fullName evidence="1">Uncharacterized protein</fullName>
    </submittedName>
</protein>
<evidence type="ECO:0000313" key="1">
    <source>
        <dbReference type="EMBL" id="KAF2555869.1"/>
    </source>
</evidence>
<name>A0A8S9HD64_BRACR</name>
<evidence type="ECO:0000313" key="2">
    <source>
        <dbReference type="Proteomes" id="UP000712281"/>
    </source>
</evidence>
<reference evidence="1" key="1">
    <citation type="submission" date="2019-12" db="EMBL/GenBank/DDBJ databases">
        <title>Genome sequencing and annotation of Brassica cretica.</title>
        <authorList>
            <person name="Studholme D.J."/>
            <person name="Sarris P.F."/>
        </authorList>
    </citation>
    <scope>NUCLEOTIDE SEQUENCE</scope>
    <source>
        <strain evidence="1">PFS-001/15</strain>
        <tissue evidence="1">Leaf</tissue>
    </source>
</reference>
<dbReference type="Proteomes" id="UP000712281">
    <property type="component" value="Unassembled WGS sequence"/>
</dbReference>
<accession>A0A8S9HD64</accession>
<comment type="caution">
    <text evidence="1">The sequence shown here is derived from an EMBL/GenBank/DDBJ whole genome shotgun (WGS) entry which is preliminary data.</text>
</comment>
<sequence>MNPTSRHIYVSTNANNEGAAAAVVHGYDGNNKKSISVVMTHDGPAMVKRSLRVEIRQLHAQERARHHPRSHGSSRLKIQWDLRVEEADTRDPASQSIDITTSPSIDTSILGSIDTDSNCRLTPPEIPEKSNCPQDIANSKVKSSDDLEMKLDQLTSGRDLGTSLKAGIDREPPYIIDLHPPYIIDRHATYTIDLHLPDCIDRHSPNDIDRHPSLDELPGYIVELEQVEEREYKSETSHLFLTRHLRPPICAEESARFHKRLKRIHDHVKTVVPCDVSEVEWLIPPDRSLQLHMVSGKLECAADASHSHLRALLIAEMIDKGEESMEEAFTKE</sequence>
<proteinExistence type="predicted"/>
<organism evidence="1 2">
    <name type="scientific">Brassica cretica</name>
    <name type="common">Mustard</name>
    <dbReference type="NCBI Taxonomy" id="69181"/>
    <lineage>
        <taxon>Eukaryota</taxon>
        <taxon>Viridiplantae</taxon>
        <taxon>Streptophyta</taxon>
        <taxon>Embryophyta</taxon>
        <taxon>Tracheophyta</taxon>
        <taxon>Spermatophyta</taxon>
        <taxon>Magnoliopsida</taxon>
        <taxon>eudicotyledons</taxon>
        <taxon>Gunneridae</taxon>
        <taxon>Pentapetalae</taxon>
        <taxon>rosids</taxon>
        <taxon>malvids</taxon>
        <taxon>Brassicales</taxon>
        <taxon>Brassicaceae</taxon>
        <taxon>Brassiceae</taxon>
        <taxon>Brassica</taxon>
    </lineage>
</organism>